<gene>
    <name evidence="7" type="ORF">OI18_08275</name>
</gene>
<evidence type="ECO:0000313" key="7">
    <source>
        <dbReference type="EMBL" id="KIC94897.1"/>
    </source>
</evidence>
<dbReference type="RefSeq" id="WP_039138907.1">
    <property type="nucleotide sequence ID" value="NZ_JSVC01000009.1"/>
</dbReference>
<dbReference type="PANTHER" id="PTHR35008:SF4">
    <property type="entry name" value="BLL4482 PROTEIN"/>
    <property type="match status" value="1"/>
</dbReference>
<evidence type="ECO:0000256" key="2">
    <source>
        <dbReference type="ARBA" id="ARBA00022723"/>
    </source>
</evidence>
<dbReference type="GO" id="GO:0020037">
    <property type="term" value="F:heme binding"/>
    <property type="evidence" value="ECO:0007669"/>
    <property type="project" value="InterPro"/>
</dbReference>
<feature type="domain" description="Cytochrome c" evidence="6">
    <location>
        <begin position="43"/>
        <end position="183"/>
    </location>
</feature>
<feature type="chain" id="PRO_5002135202" evidence="5">
    <location>
        <begin position="29"/>
        <end position="196"/>
    </location>
</feature>
<protein>
    <submittedName>
        <fullName evidence="7">Diheme cytochrome c-553</fullName>
    </submittedName>
</protein>
<evidence type="ECO:0000256" key="5">
    <source>
        <dbReference type="SAM" id="SignalP"/>
    </source>
</evidence>
<dbReference type="Gene3D" id="1.10.760.10">
    <property type="entry name" value="Cytochrome c-like domain"/>
    <property type="match status" value="1"/>
</dbReference>
<organism evidence="7 8">
    <name type="scientific">Flavihumibacter solisilvae</name>
    <dbReference type="NCBI Taxonomy" id="1349421"/>
    <lineage>
        <taxon>Bacteria</taxon>
        <taxon>Pseudomonadati</taxon>
        <taxon>Bacteroidota</taxon>
        <taxon>Chitinophagia</taxon>
        <taxon>Chitinophagales</taxon>
        <taxon>Chitinophagaceae</taxon>
        <taxon>Flavihumibacter</taxon>
    </lineage>
</organism>
<dbReference type="Proteomes" id="UP000031408">
    <property type="component" value="Unassembled WGS sequence"/>
</dbReference>
<proteinExistence type="predicted"/>
<dbReference type="InterPro" id="IPR009056">
    <property type="entry name" value="Cyt_c-like_dom"/>
</dbReference>
<keyword evidence="1 4" id="KW-0349">Heme</keyword>
<comment type="caution">
    <text evidence="7">The sequence shown here is derived from an EMBL/GenBank/DDBJ whole genome shotgun (WGS) entry which is preliminary data.</text>
</comment>
<dbReference type="EMBL" id="JSVC01000009">
    <property type="protein sequence ID" value="KIC94897.1"/>
    <property type="molecule type" value="Genomic_DNA"/>
</dbReference>
<evidence type="ECO:0000256" key="3">
    <source>
        <dbReference type="ARBA" id="ARBA00023004"/>
    </source>
</evidence>
<keyword evidence="8" id="KW-1185">Reference proteome</keyword>
<accession>A0A0C1L477</accession>
<keyword evidence="2 4" id="KW-0479">Metal-binding</keyword>
<dbReference type="AlphaFoldDB" id="A0A0C1L477"/>
<reference evidence="7 8" key="1">
    <citation type="submission" date="2014-11" db="EMBL/GenBank/DDBJ databases">
        <title>Genome sequence of Flavihumibacter solisilvae 3-3.</title>
        <authorList>
            <person name="Zhou G."/>
            <person name="Li M."/>
            <person name="Wang G."/>
        </authorList>
    </citation>
    <scope>NUCLEOTIDE SEQUENCE [LARGE SCALE GENOMIC DNA]</scope>
    <source>
        <strain evidence="7 8">3-3</strain>
    </source>
</reference>
<evidence type="ECO:0000259" key="6">
    <source>
        <dbReference type="PROSITE" id="PS51007"/>
    </source>
</evidence>
<feature type="signal peptide" evidence="5">
    <location>
        <begin position="1"/>
        <end position="28"/>
    </location>
</feature>
<dbReference type="GO" id="GO:0009055">
    <property type="term" value="F:electron transfer activity"/>
    <property type="evidence" value="ECO:0007669"/>
    <property type="project" value="InterPro"/>
</dbReference>
<evidence type="ECO:0000313" key="8">
    <source>
        <dbReference type="Proteomes" id="UP000031408"/>
    </source>
</evidence>
<dbReference type="PANTHER" id="PTHR35008">
    <property type="entry name" value="BLL4482 PROTEIN-RELATED"/>
    <property type="match status" value="1"/>
</dbReference>
<dbReference type="InterPro" id="IPR036909">
    <property type="entry name" value="Cyt_c-like_dom_sf"/>
</dbReference>
<dbReference type="PROSITE" id="PS51257">
    <property type="entry name" value="PROKAR_LIPOPROTEIN"/>
    <property type="match status" value="1"/>
</dbReference>
<dbReference type="GO" id="GO:0046872">
    <property type="term" value="F:metal ion binding"/>
    <property type="evidence" value="ECO:0007669"/>
    <property type="project" value="UniProtKB-KW"/>
</dbReference>
<sequence>MKKIMLTTAGLTAILISGLIACQDSSKAATETASAKQPLTQEEQVKRGEYLVNTIGCDDCHTPKNFGPRGPEPDMANRFAGHLADHPIPEVDTAALGKGWALFGPELTVAAGPWGISYAANISSDSTGIGTWTEQQFIKAMREGKYKGMDNSRPLLPPMPWANFAKLTDEDLGAMFQYLQSTKPVKNVVPPAKLRS</sequence>
<dbReference type="PROSITE" id="PS51007">
    <property type="entry name" value="CYTC"/>
    <property type="match status" value="1"/>
</dbReference>
<keyword evidence="5" id="KW-0732">Signal</keyword>
<dbReference type="SUPFAM" id="SSF46626">
    <property type="entry name" value="Cytochrome c"/>
    <property type="match status" value="1"/>
</dbReference>
<dbReference type="OrthoDB" id="9809720at2"/>
<keyword evidence="3 4" id="KW-0408">Iron</keyword>
<evidence type="ECO:0000256" key="1">
    <source>
        <dbReference type="ARBA" id="ARBA00022617"/>
    </source>
</evidence>
<dbReference type="STRING" id="1349421.OI18_08275"/>
<evidence type="ECO:0000256" key="4">
    <source>
        <dbReference type="PROSITE-ProRule" id="PRU00433"/>
    </source>
</evidence>
<dbReference type="InterPro" id="IPR051459">
    <property type="entry name" value="Cytochrome_c-type_DH"/>
</dbReference>
<name>A0A0C1L477_9BACT</name>